<dbReference type="EMBL" id="CAJVQB010157059">
    <property type="protein sequence ID" value="CAG8856186.1"/>
    <property type="molecule type" value="Genomic_DNA"/>
</dbReference>
<keyword evidence="2" id="KW-1185">Reference proteome</keyword>
<proteinExistence type="predicted"/>
<accession>A0ABN7XLJ4</accession>
<evidence type="ECO:0000313" key="2">
    <source>
        <dbReference type="Proteomes" id="UP000789901"/>
    </source>
</evidence>
<reference evidence="1 2" key="1">
    <citation type="submission" date="2021-06" db="EMBL/GenBank/DDBJ databases">
        <authorList>
            <person name="Kallberg Y."/>
            <person name="Tangrot J."/>
            <person name="Rosling A."/>
        </authorList>
    </citation>
    <scope>NUCLEOTIDE SEQUENCE [LARGE SCALE GENOMIC DNA]</scope>
    <source>
        <strain evidence="1 2">120-4 pot B 10/14</strain>
    </source>
</reference>
<dbReference type="Proteomes" id="UP000789901">
    <property type="component" value="Unassembled WGS sequence"/>
</dbReference>
<comment type="caution">
    <text evidence="1">The sequence shown here is derived from an EMBL/GenBank/DDBJ whole genome shotgun (WGS) entry which is preliminary data.</text>
</comment>
<organism evidence="1 2">
    <name type="scientific">Gigaspora margarita</name>
    <dbReference type="NCBI Taxonomy" id="4874"/>
    <lineage>
        <taxon>Eukaryota</taxon>
        <taxon>Fungi</taxon>
        <taxon>Fungi incertae sedis</taxon>
        <taxon>Mucoromycota</taxon>
        <taxon>Glomeromycotina</taxon>
        <taxon>Glomeromycetes</taxon>
        <taxon>Diversisporales</taxon>
        <taxon>Gigasporaceae</taxon>
        <taxon>Gigaspora</taxon>
    </lineage>
</organism>
<evidence type="ECO:0000313" key="1">
    <source>
        <dbReference type="EMBL" id="CAG8856186.1"/>
    </source>
</evidence>
<feature type="non-terminal residue" evidence="1">
    <location>
        <position position="1"/>
    </location>
</feature>
<protein>
    <submittedName>
        <fullName evidence="1">25933_t:CDS:1</fullName>
    </submittedName>
</protein>
<feature type="non-terminal residue" evidence="1">
    <location>
        <position position="41"/>
    </location>
</feature>
<sequence length="41" mass="4847">DSKLLNSSCEIDLKDWYFPSHFNQVPVRDPKPIMQALKKEK</sequence>
<gene>
    <name evidence="1" type="ORF">GMARGA_LOCUS45007</name>
</gene>
<name>A0ABN7XLJ4_GIGMA</name>